<dbReference type="Gene3D" id="3.30.980.40">
    <property type="match status" value="1"/>
</dbReference>
<dbReference type="GO" id="GO:0005524">
    <property type="term" value="F:ATP binding"/>
    <property type="evidence" value="ECO:0007669"/>
    <property type="project" value="UniProtKB-UniRule"/>
</dbReference>
<dbReference type="SUPFAM" id="SSF52540">
    <property type="entry name" value="P-loop containing nucleoside triphosphate hydrolases"/>
    <property type="match status" value="1"/>
</dbReference>
<dbReference type="EMBL" id="QTKX01000001">
    <property type="protein sequence ID" value="MBS8265254.1"/>
    <property type="molecule type" value="Genomic_DNA"/>
</dbReference>
<keyword evidence="5" id="KW-0238">DNA-binding</keyword>
<keyword evidence="2 6" id="KW-0547">Nucleotide-binding</keyword>
<dbReference type="RefSeq" id="WP_213369156.1">
    <property type="nucleotide sequence ID" value="NZ_QTKX01000001.1"/>
</dbReference>
<evidence type="ECO:0000259" key="8">
    <source>
        <dbReference type="PROSITE" id="PS50901"/>
    </source>
</evidence>
<feature type="region of interest" description="Disordered" evidence="7">
    <location>
        <begin position="14"/>
        <end position="39"/>
    </location>
</feature>
<dbReference type="PANTHER" id="PTHR22683:SF42">
    <property type="entry name" value="DNA TRANSLOCASE SFTA"/>
    <property type="match status" value="1"/>
</dbReference>
<comment type="caution">
    <text evidence="9">The sequence shown here is derived from an EMBL/GenBank/DDBJ whole genome shotgun (WGS) entry which is preliminary data.</text>
</comment>
<feature type="compositionally biased region" description="Basic and acidic residues" evidence="7">
    <location>
        <begin position="393"/>
        <end position="417"/>
    </location>
</feature>
<dbReference type="Pfam" id="PF17854">
    <property type="entry name" value="FtsK_alpha"/>
    <property type="match status" value="1"/>
</dbReference>
<dbReference type="InterPro" id="IPR018541">
    <property type="entry name" value="Ftsk_gamma"/>
</dbReference>
<feature type="compositionally biased region" description="Basic and acidic residues" evidence="7">
    <location>
        <begin position="137"/>
        <end position="156"/>
    </location>
</feature>
<dbReference type="SMART" id="SM00382">
    <property type="entry name" value="AAA"/>
    <property type="match status" value="1"/>
</dbReference>
<dbReference type="Gene3D" id="3.40.50.300">
    <property type="entry name" value="P-loop containing nucleotide triphosphate hydrolases"/>
    <property type="match status" value="1"/>
</dbReference>
<feature type="compositionally biased region" description="Basic and acidic residues" evidence="7">
    <location>
        <begin position="30"/>
        <end position="39"/>
    </location>
</feature>
<dbReference type="SUPFAM" id="SSF46785">
    <property type="entry name" value="Winged helix' DNA-binding domain"/>
    <property type="match status" value="1"/>
</dbReference>
<dbReference type="PANTHER" id="PTHR22683">
    <property type="entry name" value="SPORULATION PROTEIN RELATED"/>
    <property type="match status" value="1"/>
</dbReference>
<keyword evidence="4 6" id="KW-0067">ATP-binding</keyword>
<dbReference type="GO" id="GO:0003677">
    <property type="term" value="F:DNA binding"/>
    <property type="evidence" value="ECO:0007669"/>
    <property type="project" value="UniProtKB-KW"/>
</dbReference>
<dbReference type="InterPro" id="IPR036388">
    <property type="entry name" value="WH-like_DNA-bd_sf"/>
</dbReference>
<comment type="similarity">
    <text evidence="1">Belongs to the FtsK/SpoIIIE/SftA family.</text>
</comment>
<dbReference type="InterPro" id="IPR002543">
    <property type="entry name" value="FtsK_dom"/>
</dbReference>
<accession>A0A944GX21</accession>
<evidence type="ECO:0000256" key="3">
    <source>
        <dbReference type="ARBA" id="ARBA00022829"/>
    </source>
</evidence>
<sequence length="1089" mass="121374">MSWIKKIFTMFQNEDEFDDNVQEQPVSKPLKKEQNEKRDIEAKVLYQYPKGHFRFPLIPDEKPAPEKSKPRKGRPEKVSQVDEIKPFIKEQGSLKVTNDWQSESDSFQNPRRDPAVDARGTSRRKPAKESAGPYKPKKAEEPATKFHYETRKDIGPKFRQPFKPTEIPSPIYAFNRPPRKVKTQTDLEDVEYELTGFEKIQDSPVEQTISNDLNINSPVPAPEERPASTEVHDEVLTQEIYIEDDLAETQDIVVSEIEEQVEQMGLETEALDIIFNNEPVPEYSSVDSQIETITEAELEQNSGEAEAIGSQQSRKGTIGYQNSQEETEAFGSRYIQENAEAIGSQHIQEGAEAIGSQNNQEETKAIDSQQTQEEVNVQPVDVAKVQTMGTEDSIEKAEPEHSTDSLKIEDKPAEPKRQLPFNVLMLKQDKRKWEERNTSKYPSFMTEGKKASSSEQSRASENETHNDVKESSLAITGQKNQVSEEEFSTGSSSDILSMQQEEPSAGRTLTFAASPEVAEAPQDSLVVAASPEETQMPQKALSVTASPEEDQPAQDNFSVGVSPEAVASKSSEEQKQIASVQANSSSAQMNDRFEREEVDSNNREEAIQPEVHPAAVYEFPPLELLSPPVFKAPDPEWLSGQEHMLNETLRNFNVGARVVNVTQGPSVTRFEVQPEPGVKVNKITNLSDDIKLSLAAKDIRIEAPIPGKHTIGIEVPNHSSRPVLLSEILQSAGFMELESPLSVALGLDIAGNPIVTDLKKMPHGLIAGATGSGKSVCINTMLVSLLYKAHPDEVKLLLIDPKMVELAPYNRIPHLVSPVITDVKAATASLKWAVEEMERRYELFAHTGVRDINRFNELAEKHRRFSDKLPFIVIVIDELADLMMMAPGDVEEAICRIAQKARACGIHLIIATQRPSVDVITGLIKANVPTRIAFSVSSQVDSRTIIDISGAEKLLGRGDMLFLENGSSKPFRLQGNFVTDSEIDDIVAFVREQRAPQYLFEQDELLKKAQVTEDEDELFYEACEFVIDQGGASTSSVQRRFKIGYNRAARLIEMMEQQGFISEGKGSKPRDVLITAADLESLQETSTFN</sequence>
<feature type="binding site" evidence="6">
    <location>
        <begin position="768"/>
        <end position="775"/>
    </location>
    <ligand>
        <name>ATP</name>
        <dbReference type="ChEBI" id="CHEBI:30616"/>
    </ligand>
</feature>
<dbReference type="InterPro" id="IPR027417">
    <property type="entry name" value="P-loop_NTPase"/>
</dbReference>
<dbReference type="InterPro" id="IPR036390">
    <property type="entry name" value="WH_DNA-bd_sf"/>
</dbReference>
<feature type="compositionally biased region" description="Polar residues" evidence="7">
    <location>
        <begin position="299"/>
        <end position="324"/>
    </location>
</feature>
<feature type="compositionally biased region" description="Basic and acidic residues" evidence="7">
    <location>
        <begin position="447"/>
        <end position="470"/>
    </location>
</feature>
<feature type="domain" description="FtsK" evidence="8">
    <location>
        <begin position="751"/>
        <end position="943"/>
    </location>
</feature>
<dbReference type="SMART" id="SM00843">
    <property type="entry name" value="Ftsk_gamma"/>
    <property type="match status" value="1"/>
</dbReference>
<dbReference type="InterPro" id="IPR050206">
    <property type="entry name" value="FtsK/SpoIIIE/SftA"/>
</dbReference>
<feature type="compositionally biased region" description="Polar residues" evidence="7">
    <location>
        <begin position="576"/>
        <end position="589"/>
    </location>
</feature>
<feature type="region of interest" description="Disordered" evidence="7">
    <location>
        <begin position="198"/>
        <end position="230"/>
    </location>
</feature>
<feature type="region of interest" description="Disordered" evidence="7">
    <location>
        <begin position="348"/>
        <end position="609"/>
    </location>
</feature>
<protein>
    <submittedName>
        <fullName evidence="9">DNA translocase FtsK</fullName>
    </submittedName>
</protein>
<feature type="compositionally biased region" description="Basic and acidic residues" evidence="7">
    <location>
        <begin position="591"/>
        <end position="606"/>
    </location>
</feature>
<feature type="compositionally biased region" description="Polar residues" evidence="7">
    <location>
        <begin position="94"/>
        <end position="109"/>
    </location>
</feature>
<gene>
    <name evidence="9" type="ORF">DYI25_12440</name>
</gene>
<dbReference type="AlphaFoldDB" id="A0A944GX21"/>
<dbReference type="GO" id="GO:0007059">
    <property type="term" value="P:chromosome segregation"/>
    <property type="evidence" value="ECO:0007669"/>
    <property type="project" value="UniProtKB-KW"/>
</dbReference>
<evidence type="ECO:0000256" key="4">
    <source>
        <dbReference type="ARBA" id="ARBA00022840"/>
    </source>
</evidence>
<feature type="compositionally biased region" description="Polar residues" evidence="7">
    <location>
        <begin position="532"/>
        <end position="545"/>
    </location>
</feature>
<organism evidence="9 10">
    <name type="scientific">Mesobacillus boroniphilus</name>
    <dbReference type="NCBI Taxonomy" id="308892"/>
    <lineage>
        <taxon>Bacteria</taxon>
        <taxon>Bacillati</taxon>
        <taxon>Bacillota</taxon>
        <taxon>Bacilli</taxon>
        <taxon>Bacillales</taxon>
        <taxon>Bacillaceae</taxon>
        <taxon>Mesobacillus</taxon>
    </lineage>
</organism>
<reference evidence="9 10" key="1">
    <citation type="journal article" date="2021" name="Microorganisms">
        <title>Bacterial Dimethylsulfoniopropionate Biosynthesis in the East China Sea.</title>
        <authorList>
            <person name="Liu J."/>
            <person name="Zhang Y."/>
            <person name="Liu J."/>
            <person name="Zhong H."/>
            <person name="Williams B.T."/>
            <person name="Zheng Y."/>
            <person name="Curson A.R.J."/>
            <person name="Sun C."/>
            <person name="Sun H."/>
            <person name="Song D."/>
            <person name="Wagner Mackenzie B."/>
            <person name="Bermejo Martinez A."/>
            <person name="Todd J.D."/>
            <person name="Zhang X.H."/>
        </authorList>
    </citation>
    <scope>NUCLEOTIDE SEQUENCE [LARGE SCALE GENOMIC DNA]</scope>
    <source>
        <strain evidence="9 10">ESS08</strain>
    </source>
</reference>
<feature type="compositionally biased region" description="Polar residues" evidence="7">
    <location>
        <begin position="488"/>
        <end position="502"/>
    </location>
</feature>
<proteinExistence type="inferred from homology"/>
<keyword evidence="10" id="KW-1185">Reference proteome</keyword>
<dbReference type="Pfam" id="PF01580">
    <property type="entry name" value="FtsK_SpoIIIE"/>
    <property type="match status" value="1"/>
</dbReference>
<evidence type="ECO:0000256" key="5">
    <source>
        <dbReference type="ARBA" id="ARBA00023125"/>
    </source>
</evidence>
<evidence type="ECO:0000256" key="2">
    <source>
        <dbReference type="ARBA" id="ARBA00022741"/>
    </source>
</evidence>
<keyword evidence="3" id="KW-0159">Chromosome partition</keyword>
<feature type="region of interest" description="Disordered" evidence="7">
    <location>
        <begin position="299"/>
        <end position="332"/>
    </location>
</feature>
<dbReference type="InterPro" id="IPR041027">
    <property type="entry name" value="FtsK_alpha"/>
</dbReference>
<evidence type="ECO:0000256" key="6">
    <source>
        <dbReference type="PROSITE-ProRule" id="PRU00289"/>
    </source>
</evidence>
<evidence type="ECO:0000256" key="7">
    <source>
        <dbReference type="SAM" id="MobiDB-lite"/>
    </source>
</evidence>
<dbReference type="InterPro" id="IPR003593">
    <property type="entry name" value="AAA+_ATPase"/>
</dbReference>
<feature type="compositionally biased region" description="Polar residues" evidence="7">
    <location>
        <begin position="204"/>
        <end position="217"/>
    </location>
</feature>
<evidence type="ECO:0000313" key="9">
    <source>
        <dbReference type="EMBL" id="MBS8265254.1"/>
    </source>
</evidence>
<dbReference type="Proteomes" id="UP000761411">
    <property type="component" value="Unassembled WGS sequence"/>
</dbReference>
<evidence type="ECO:0000256" key="1">
    <source>
        <dbReference type="ARBA" id="ARBA00006474"/>
    </source>
</evidence>
<feature type="compositionally biased region" description="Basic and acidic residues" evidence="7">
    <location>
        <begin position="427"/>
        <end position="438"/>
    </location>
</feature>
<name>A0A944GX21_9BACI</name>
<evidence type="ECO:0000313" key="10">
    <source>
        <dbReference type="Proteomes" id="UP000761411"/>
    </source>
</evidence>
<feature type="compositionally biased region" description="Basic and acidic residues" evidence="7">
    <location>
        <begin position="59"/>
        <end position="88"/>
    </location>
</feature>
<dbReference type="Gene3D" id="1.10.10.10">
    <property type="entry name" value="Winged helix-like DNA-binding domain superfamily/Winged helix DNA-binding domain"/>
    <property type="match status" value="1"/>
</dbReference>
<feature type="compositionally biased region" description="Polar residues" evidence="7">
    <location>
        <begin position="355"/>
        <end position="375"/>
    </location>
</feature>
<dbReference type="Pfam" id="PF09397">
    <property type="entry name" value="FtsK_gamma"/>
    <property type="match status" value="1"/>
</dbReference>
<dbReference type="PROSITE" id="PS50901">
    <property type="entry name" value="FTSK"/>
    <property type="match status" value="1"/>
</dbReference>
<feature type="region of interest" description="Disordered" evidence="7">
    <location>
        <begin position="54"/>
        <end position="182"/>
    </location>
</feature>